<dbReference type="Pfam" id="PF01797">
    <property type="entry name" value="Y1_Tnp"/>
    <property type="match status" value="1"/>
</dbReference>
<evidence type="ECO:0000259" key="1">
    <source>
        <dbReference type="SMART" id="SM01321"/>
    </source>
</evidence>
<evidence type="ECO:0000313" key="2">
    <source>
        <dbReference type="EMBL" id="OGY11922.1"/>
    </source>
</evidence>
<dbReference type="GO" id="GO:0003677">
    <property type="term" value="F:DNA binding"/>
    <property type="evidence" value="ECO:0007669"/>
    <property type="project" value="InterPro"/>
</dbReference>
<dbReference type="GO" id="GO:0006313">
    <property type="term" value="P:DNA transposition"/>
    <property type="evidence" value="ECO:0007669"/>
    <property type="project" value="InterPro"/>
</dbReference>
<proteinExistence type="predicted"/>
<sequence length="224" mass="26448">MPGKNTIKTYVENGYYHIYNRGVEKRKIFMTGQDYGVFLGYLKEYLSLKDTDVLQKLLANPQINWREKDRALKALRLNNFFNEVDLLAYCLMPNHFHLLIRQNSAESINKFTQSLCTRYTIYVNKKYKRVGPLFQSVYKAVLVSTDEQVLQISKYIHKQSSCLNRKRLVTQPSSFPDYSNKRQTDWLKPQIILSYFSQSQPHVDYKKFVSEEQDLTMISKLSLD</sequence>
<protein>
    <recommendedName>
        <fullName evidence="1">Transposase IS200-like domain-containing protein</fullName>
    </recommendedName>
</protein>
<dbReference type="PANTHER" id="PTHR34322:SF2">
    <property type="entry name" value="TRANSPOSASE IS200-LIKE DOMAIN-CONTAINING PROTEIN"/>
    <property type="match status" value="1"/>
</dbReference>
<reference evidence="2 3" key="1">
    <citation type="journal article" date="2016" name="Nat. Commun.">
        <title>Thousands of microbial genomes shed light on interconnected biogeochemical processes in an aquifer system.</title>
        <authorList>
            <person name="Anantharaman K."/>
            <person name="Brown C.T."/>
            <person name="Hug L.A."/>
            <person name="Sharon I."/>
            <person name="Castelle C.J."/>
            <person name="Probst A.J."/>
            <person name="Thomas B.C."/>
            <person name="Singh A."/>
            <person name="Wilkins M.J."/>
            <person name="Karaoz U."/>
            <person name="Brodie E.L."/>
            <person name="Williams K.H."/>
            <person name="Hubbard S.S."/>
            <person name="Banfield J.F."/>
        </authorList>
    </citation>
    <scope>NUCLEOTIDE SEQUENCE [LARGE SCALE GENOMIC DNA]</scope>
</reference>
<name>A0A1G1V9N5_9BACT</name>
<dbReference type="PANTHER" id="PTHR34322">
    <property type="entry name" value="TRANSPOSASE, Y1_TNP DOMAIN-CONTAINING"/>
    <property type="match status" value="1"/>
</dbReference>
<gene>
    <name evidence="2" type="ORF">A3F61_01330</name>
</gene>
<evidence type="ECO:0000313" key="3">
    <source>
        <dbReference type="Proteomes" id="UP000178272"/>
    </source>
</evidence>
<accession>A0A1G1V9N5</accession>
<dbReference type="InterPro" id="IPR002686">
    <property type="entry name" value="Transposase_17"/>
</dbReference>
<dbReference type="InterPro" id="IPR036515">
    <property type="entry name" value="Transposase_17_sf"/>
</dbReference>
<dbReference type="Proteomes" id="UP000178272">
    <property type="component" value="Unassembled WGS sequence"/>
</dbReference>
<dbReference type="Gene3D" id="3.30.70.1290">
    <property type="entry name" value="Transposase IS200-like"/>
    <property type="match status" value="1"/>
</dbReference>
<organism evidence="2 3">
    <name type="scientific">Candidatus Blackburnbacteria bacterium RIFCSPHIGHO2_12_FULL_41_13b</name>
    <dbReference type="NCBI Taxonomy" id="1797517"/>
    <lineage>
        <taxon>Bacteria</taxon>
        <taxon>Candidatus Blackburniibacteriota</taxon>
    </lineage>
</organism>
<dbReference type="SMART" id="SM01321">
    <property type="entry name" value="Y1_Tnp"/>
    <property type="match status" value="1"/>
</dbReference>
<feature type="domain" description="Transposase IS200-like" evidence="1">
    <location>
        <begin position="11"/>
        <end position="159"/>
    </location>
</feature>
<comment type="caution">
    <text evidence="2">The sequence shown here is derived from an EMBL/GenBank/DDBJ whole genome shotgun (WGS) entry which is preliminary data.</text>
</comment>
<dbReference type="SUPFAM" id="SSF143422">
    <property type="entry name" value="Transposase IS200-like"/>
    <property type="match status" value="1"/>
</dbReference>
<dbReference type="AlphaFoldDB" id="A0A1G1V9N5"/>
<dbReference type="GO" id="GO:0004803">
    <property type="term" value="F:transposase activity"/>
    <property type="evidence" value="ECO:0007669"/>
    <property type="project" value="InterPro"/>
</dbReference>
<dbReference type="EMBL" id="MHCA01000029">
    <property type="protein sequence ID" value="OGY11922.1"/>
    <property type="molecule type" value="Genomic_DNA"/>
</dbReference>